<dbReference type="Gene3D" id="3.40.710.10">
    <property type="entry name" value="DD-peptidase/beta-lactamase superfamily"/>
    <property type="match status" value="1"/>
</dbReference>
<evidence type="ECO:0000259" key="1">
    <source>
        <dbReference type="Pfam" id="PF00144"/>
    </source>
</evidence>
<comment type="caution">
    <text evidence="2">The sequence shown here is derived from an EMBL/GenBank/DDBJ whole genome shotgun (WGS) entry which is preliminary data.</text>
</comment>
<protein>
    <submittedName>
        <fullName evidence="2">Beta-lactamase class C</fullName>
    </submittedName>
</protein>
<sequence>MKKMGRIAWDFERLEAMRGLLEDRGMRSIAVAEGGETVWSWHASGQDRLSAVYSITKSVLSLLVGIAIHEGLIGGPDDRIGDYLLLPKDGHPRLSSIRLRHLLTMTSGIDWPDFDKPYWAMKRSADGVKFVLSRPVAHEPGTVFAYNTGGSHLLAAILAAAAGSSVLDYARKRLFEPLGIRRVKWNALHGIHEGGTGLYLKTEDLLKIGMLTVQEGVWEGRRIVPAEWIRESTRPASKGLALYKPPIFGRYGFHWWVADPAEDRPGYAFALGFSGQYLAVVPSLGIAAVLRRNATTRADSMKSRSLLDEYILRAATGSRT</sequence>
<proteinExistence type="predicted"/>
<evidence type="ECO:0000313" key="2">
    <source>
        <dbReference type="EMBL" id="CAG5084907.1"/>
    </source>
</evidence>
<dbReference type="RefSeq" id="WP_015254488.1">
    <property type="nucleotide sequence ID" value="NZ_CAJRAY010000038.1"/>
</dbReference>
<dbReference type="EMBL" id="CAJRAY010000038">
    <property type="protein sequence ID" value="CAG5084907.1"/>
    <property type="molecule type" value="Genomic_DNA"/>
</dbReference>
<reference evidence="2 3" key="1">
    <citation type="submission" date="2021-04" db="EMBL/GenBank/DDBJ databases">
        <authorList>
            <person name="Rakotoarivonina H."/>
        </authorList>
    </citation>
    <scope>NUCLEOTIDE SEQUENCE [LARGE SCALE GENOMIC DNA]</scope>
    <source>
        <strain evidence="2 3">XE</strain>
    </source>
</reference>
<accession>A0ABM8V3E3</accession>
<dbReference type="Proteomes" id="UP000681526">
    <property type="component" value="Unassembled WGS sequence"/>
</dbReference>
<name>A0ABM8V3E3_THEXY</name>
<dbReference type="PANTHER" id="PTHR43283">
    <property type="entry name" value="BETA-LACTAMASE-RELATED"/>
    <property type="match status" value="1"/>
</dbReference>
<evidence type="ECO:0000313" key="3">
    <source>
        <dbReference type="Proteomes" id="UP000681526"/>
    </source>
</evidence>
<dbReference type="Pfam" id="PF00144">
    <property type="entry name" value="Beta-lactamase"/>
    <property type="match status" value="1"/>
</dbReference>
<keyword evidence="3" id="KW-1185">Reference proteome</keyword>
<dbReference type="InterPro" id="IPR001466">
    <property type="entry name" value="Beta-lactam-related"/>
</dbReference>
<dbReference type="InterPro" id="IPR050789">
    <property type="entry name" value="Diverse_Enzym_Activities"/>
</dbReference>
<organism evidence="2 3">
    <name type="scientific">Thermobacillus xylanilyticus</name>
    <dbReference type="NCBI Taxonomy" id="76633"/>
    <lineage>
        <taxon>Bacteria</taxon>
        <taxon>Bacillati</taxon>
        <taxon>Bacillota</taxon>
        <taxon>Bacilli</taxon>
        <taxon>Bacillales</taxon>
        <taxon>Paenibacillaceae</taxon>
        <taxon>Thermobacillus</taxon>
    </lineage>
</organism>
<dbReference type="PANTHER" id="PTHR43283:SF7">
    <property type="entry name" value="BETA-LACTAMASE-RELATED DOMAIN-CONTAINING PROTEIN"/>
    <property type="match status" value="1"/>
</dbReference>
<dbReference type="InterPro" id="IPR012338">
    <property type="entry name" value="Beta-lactam/transpept-like"/>
</dbReference>
<dbReference type="SUPFAM" id="SSF56601">
    <property type="entry name" value="beta-lactamase/transpeptidase-like"/>
    <property type="match status" value="1"/>
</dbReference>
<gene>
    <name evidence="2" type="primary">txxe 1128</name>
    <name evidence="2" type="ORF">TXXE_08310</name>
</gene>
<feature type="domain" description="Beta-lactamase-related" evidence="1">
    <location>
        <begin position="28"/>
        <end position="309"/>
    </location>
</feature>